<dbReference type="EMBL" id="CP040078">
    <property type="protein sequence ID" value="QCP54531.1"/>
    <property type="molecule type" value="Genomic_DNA"/>
</dbReference>
<evidence type="ECO:0000313" key="2">
    <source>
        <dbReference type="EMBL" id="QCP54531.1"/>
    </source>
</evidence>
<evidence type="ECO:0008006" key="4">
    <source>
        <dbReference type="Google" id="ProtNLM"/>
    </source>
</evidence>
<dbReference type="KEGG" id="tvl:FAZ95_37235"/>
<evidence type="ECO:0000256" key="1">
    <source>
        <dbReference type="SAM" id="SignalP"/>
    </source>
</evidence>
<dbReference type="RefSeq" id="WP_137337291.1">
    <property type="nucleotide sequence ID" value="NZ_CP040078.1"/>
</dbReference>
<reference evidence="2 3" key="1">
    <citation type="submission" date="2019-05" db="EMBL/GenBank/DDBJ databases">
        <title>Burkholderia sp. DHOD12, isolated from subtropical forest soil.</title>
        <authorList>
            <person name="Gao Z.-H."/>
            <person name="Qiu L.-H."/>
        </authorList>
    </citation>
    <scope>NUCLEOTIDE SEQUENCE [LARGE SCALE GENOMIC DNA]</scope>
    <source>
        <strain evidence="2 3">DHOD12</strain>
    </source>
</reference>
<name>A0A4P8J0S0_9BURK</name>
<organism evidence="2 3">
    <name type="scientific">Trinickia violacea</name>
    <dbReference type="NCBI Taxonomy" id="2571746"/>
    <lineage>
        <taxon>Bacteria</taxon>
        <taxon>Pseudomonadati</taxon>
        <taxon>Pseudomonadota</taxon>
        <taxon>Betaproteobacteria</taxon>
        <taxon>Burkholderiales</taxon>
        <taxon>Burkholderiaceae</taxon>
        <taxon>Trinickia</taxon>
    </lineage>
</organism>
<dbReference type="InterPro" id="IPR008979">
    <property type="entry name" value="Galactose-bd-like_sf"/>
</dbReference>
<keyword evidence="1" id="KW-0732">Signal</keyword>
<dbReference type="Proteomes" id="UP000298656">
    <property type="component" value="Chromosome 2"/>
</dbReference>
<dbReference type="SUPFAM" id="SSF49785">
    <property type="entry name" value="Galactose-binding domain-like"/>
    <property type="match status" value="1"/>
</dbReference>
<dbReference type="OrthoDB" id="223239at2"/>
<evidence type="ECO:0000313" key="3">
    <source>
        <dbReference type="Proteomes" id="UP000298656"/>
    </source>
</evidence>
<sequence>MSKFPALRQLAILLGILLAFLASPSGVQAQTATVNFVSDTTWAVSNSAGIFLNFAQNVCLNAQSPSNCPANATLYGYPGGWEADLSSIPGATWIWAPGITGATAPAYPAEFRFSKSFDLRGTPVSGTISIAADDFAEILVNGQSVGTIGSLTGNFNAAVQSQQYLHTFDIYKFLVHGTNVITIRAANGNYGCGSGPYSCNPAGVVFGGSLQFQGSAGNCQGTGNGNGDPSSQGNCMKQR</sequence>
<feature type="signal peptide" evidence="1">
    <location>
        <begin position="1"/>
        <end position="29"/>
    </location>
</feature>
<dbReference type="Gene3D" id="2.60.120.260">
    <property type="entry name" value="Galactose-binding domain-like"/>
    <property type="match status" value="1"/>
</dbReference>
<protein>
    <recommendedName>
        <fullName evidence="4">Glycosyl hydrolases family 2 sugar binding domain-containing protein</fullName>
    </recommendedName>
</protein>
<feature type="chain" id="PRO_5020264748" description="Glycosyl hydrolases family 2 sugar binding domain-containing protein" evidence="1">
    <location>
        <begin position="30"/>
        <end position="239"/>
    </location>
</feature>
<keyword evidence="3" id="KW-1185">Reference proteome</keyword>
<dbReference type="AlphaFoldDB" id="A0A4P8J0S0"/>
<accession>A0A4P8J0S0</accession>
<proteinExistence type="predicted"/>
<gene>
    <name evidence="2" type="ORF">FAZ95_37235</name>
</gene>